<keyword evidence="2" id="KW-0472">Membrane</keyword>
<dbReference type="InterPro" id="IPR037066">
    <property type="entry name" value="Plug_dom_sf"/>
</dbReference>
<reference evidence="7" key="1">
    <citation type="submission" date="2016-10" db="EMBL/GenBank/DDBJ databases">
        <authorList>
            <person name="Varghese N."/>
            <person name="Submissions S."/>
        </authorList>
    </citation>
    <scope>NUCLEOTIDE SEQUENCE [LARGE SCALE GENOMIC DNA]</scope>
    <source>
        <strain evidence="7">DSM 15719</strain>
    </source>
</reference>
<dbReference type="EMBL" id="FOFZ01000016">
    <property type="protein sequence ID" value="SER58631.1"/>
    <property type="molecule type" value="Genomic_DNA"/>
</dbReference>
<gene>
    <name evidence="6" type="ORF">SAMN05444355_11611</name>
</gene>
<dbReference type="Gene3D" id="2.170.130.10">
    <property type="entry name" value="TonB-dependent receptor, plug domain"/>
    <property type="match status" value="1"/>
</dbReference>
<organism evidence="6 7">
    <name type="scientific">Flavobacterium frigoris</name>
    <dbReference type="NCBI Taxonomy" id="229204"/>
    <lineage>
        <taxon>Bacteria</taxon>
        <taxon>Pseudomonadati</taxon>
        <taxon>Bacteroidota</taxon>
        <taxon>Flavobacteriia</taxon>
        <taxon>Flavobacteriales</taxon>
        <taxon>Flavobacteriaceae</taxon>
        <taxon>Flavobacterium</taxon>
    </lineage>
</organism>
<dbReference type="InterPro" id="IPR036942">
    <property type="entry name" value="Beta-barrel_TonB_sf"/>
</dbReference>
<evidence type="ECO:0000313" key="7">
    <source>
        <dbReference type="Proteomes" id="UP000183658"/>
    </source>
</evidence>
<feature type="chain" id="PRO_5010332999" evidence="4">
    <location>
        <begin position="31"/>
        <end position="715"/>
    </location>
</feature>
<evidence type="ECO:0000259" key="5">
    <source>
        <dbReference type="Pfam" id="PF14905"/>
    </source>
</evidence>
<evidence type="ECO:0000313" key="6">
    <source>
        <dbReference type="EMBL" id="SER58631.1"/>
    </source>
</evidence>
<accession>A0A1H9QDL7</accession>
<keyword evidence="7" id="KW-1185">Reference proteome</keyword>
<keyword evidence="4" id="KW-0732">Signal</keyword>
<dbReference type="SUPFAM" id="SSF56935">
    <property type="entry name" value="Porins"/>
    <property type="match status" value="1"/>
</dbReference>
<keyword evidence="3" id="KW-0998">Cell outer membrane</keyword>
<dbReference type="InterPro" id="IPR041700">
    <property type="entry name" value="OMP_b-brl_3"/>
</dbReference>
<dbReference type="Proteomes" id="UP000183658">
    <property type="component" value="Unassembled WGS sequence"/>
</dbReference>
<protein>
    <submittedName>
        <fullName evidence="6">Outer membrane receptor for ferrienterochelin and colicins</fullName>
    </submittedName>
</protein>
<keyword evidence="6" id="KW-0675">Receptor</keyword>
<evidence type="ECO:0000256" key="4">
    <source>
        <dbReference type="SAM" id="SignalP"/>
    </source>
</evidence>
<evidence type="ECO:0000256" key="1">
    <source>
        <dbReference type="ARBA" id="ARBA00004442"/>
    </source>
</evidence>
<name>A0A1H9QDL7_FLAFI</name>
<comment type="subcellular location">
    <subcellularLocation>
        <location evidence="1">Cell outer membrane</location>
    </subcellularLocation>
</comment>
<evidence type="ECO:0000256" key="2">
    <source>
        <dbReference type="ARBA" id="ARBA00023136"/>
    </source>
</evidence>
<feature type="domain" description="Outer membrane protein beta-barrel" evidence="5">
    <location>
        <begin position="298"/>
        <end position="686"/>
    </location>
</feature>
<dbReference type="AlphaFoldDB" id="A0A1H9QDL7"/>
<proteinExistence type="predicted"/>
<evidence type="ECO:0000256" key="3">
    <source>
        <dbReference type="ARBA" id="ARBA00023237"/>
    </source>
</evidence>
<dbReference type="GO" id="GO:0009279">
    <property type="term" value="C:cell outer membrane"/>
    <property type="evidence" value="ECO:0007669"/>
    <property type="project" value="UniProtKB-SubCell"/>
</dbReference>
<dbReference type="Gene3D" id="2.40.170.20">
    <property type="entry name" value="TonB-dependent receptor, beta-barrel domain"/>
    <property type="match status" value="1"/>
</dbReference>
<sequence>MTYGISDTKKMKKIYLVALIAIGSFSTLSAQTTPEKAPEKTTELNEVAIIKTKKAIEQKADRTIFDFAGQASLNTGSVLEGIKKLPGLIASDIAGMMYQGKQLDVFMDGRPLNISTTELNAFLEGMPANAIEKIEIITQPGAEFPATSGGAILNIITNKNAKNYLSATYTNSTSFTSYNDVRWRMNNSLLLSAKNKYFGWQLNVGQNYRESAIWTSLEKEENGMTSLLSRTDADRIGRNNFIKSALTFDIGKDRLLLNYDLTQNNNDSYTLGNGPGFTTNDASVSKGLRQDAVVTYQKKFENTAKKLEFKFNYNNNTNDFELSPIGNPTSTLDNSSNQNLYNFKFDYSQPIKFSDEGKLSFGSLYEELLFDASSKGVTNLDYKRRTAASYLEVQSKFDKVNFILGGRAEDYNITGKTNTTELTAFKQFRFFPNASAQYNFNNSIYFNVNYNKKITLPSTSALNPNNTNYQNPNIDYSGNPNLQPTIFDNYEVKLSAYDYAFISYNISSAKNQVINRVTLNNDLVVNSNENIPEIKIHNFSVGMPIPYMLFTKGLAETMKMNVNPDTMNFLYVYAGYQYHQIPNVDTNGFWMFNFMSQIVLPKQIKFVANYNYIIPRGNYFYFIAVKPFRNALDLSFSKKFMKDQLTLSIYADDVLNSNESAFNSYQTPLLISNKMDTRKFGFSLNYKIPTKNKLAKENPNLLNKDKKEDNGILNQ</sequence>
<dbReference type="Pfam" id="PF14905">
    <property type="entry name" value="OMP_b-brl_3"/>
    <property type="match status" value="1"/>
</dbReference>
<feature type="signal peptide" evidence="4">
    <location>
        <begin position="1"/>
        <end position="30"/>
    </location>
</feature>